<dbReference type="GO" id="GO:0003677">
    <property type="term" value="F:DNA binding"/>
    <property type="evidence" value="ECO:0007669"/>
    <property type="project" value="UniProtKB-KW"/>
</dbReference>
<keyword evidence="1" id="KW-0238">DNA-binding</keyword>
<dbReference type="STRING" id="683228.GA0070617_2959"/>
<dbReference type="InterPro" id="IPR006119">
    <property type="entry name" value="Resolv_N"/>
</dbReference>
<dbReference type="InterPro" id="IPR036162">
    <property type="entry name" value="Resolvase-like_N_sf"/>
</dbReference>
<accession>A0A1C6UNG5</accession>
<feature type="domain" description="Recombinase" evidence="3">
    <location>
        <begin position="150"/>
        <end position="301"/>
    </location>
</feature>
<dbReference type="Gene3D" id="3.40.50.1390">
    <property type="entry name" value="Resolvase, N-terminal catalytic domain"/>
    <property type="match status" value="1"/>
</dbReference>
<dbReference type="Gene3D" id="3.90.1750.20">
    <property type="entry name" value="Putative Large Serine Recombinase, Chain B, Domain 2"/>
    <property type="match status" value="1"/>
</dbReference>
<dbReference type="Proteomes" id="UP000198937">
    <property type="component" value="Unassembled WGS sequence"/>
</dbReference>
<sequence>MKREGGGEVSTVIQKTAARGRSDQMGATWVDWYEDLGISAFSGTERPGFDRLVADCHSGRINMIIVYYISRLSRLDPLDAIPVVTDLLNRGVTIVSVAEGEFRRGNLVDLIHLIMRLDQAHGESKTKSINVKAAKALARDLGGYVSGKAPYGFALTPEVRRSPDGRPITIQLLIRNDFEVAIIRRMFDWMLSPTSPATVGGLAAALNAANVPTRGQTTGKLAANSAWRPRTVNRILRDPRIAGYAAEVVYSTRKDGRQGANVIGYRLVRDESGEPVRTHPALVDPHEWYTVQAILDGKPSPVVPLRRDVASLLGSLGVLRCECGSLMKSHRINDVEYKSTYLCNRAPGRRLPGTHSGGCAIAMLALDDYIARRIFALIATAEYAPDTLDTIAEATRRFGVASADPAVAAQRGAIAGELDDAERTLTELYDDRAAGGYSGTIGKRRFLDSERSLSGRIDLLTAQLAEIDNAASPTLPIGEWLGEPGSDPLGPGSWWAGASLAERRTLVATFVGSITVRKSATRGGRGSAESRVSIEWARPAEDV</sequence>
<dbReference type="GO" id="GO:0000150">
    <property type="term" value="F:DNA strand exchange activity"/>
    <property type="evidence" value="ECO:0007669"/>
    <property type="project" value="InterPro"/>
</dbReference>
<name>A0A1C6UNG5_9ACTN</name>
<dbReference type="InterPro" id="IPR050639">
    <property type="entry name" value="SSR_resolvase"/>
</dbReference>
<reference evidence="4 5" key="1">
    <citation type="submission" date="2016-06" db="EMBL/GenBank/DDBJ databases">
        <authorList>
            <person name="Kjaerup R.B."/>
            <person name="Dalgaard T.S."/>
            <person name="Juul-Madsen H.R."/>
        </authorList>
    </citation>
    <scope>NUCLEOTIDE SEQUENCE [LARGE SCALE GENOMIC DNA]</scope>
    <source>
        <strain evidence="4 5">DSM 45577</strain>
    </source>
</reference>
<evidence type="ECO:0000313" key="5">
    <source>
        <dbReference type="Proteomes" id="UP000198937"/>
    </source>
</evidence>
<dbReference type="Pfam" id="PF00239">
    <property type="entry name" value="Resolvase"/>
    <property type="match status" value="1"/>
</dbReference>
<keyword evidence="5" id="KW-1185">Reference proteome</keyword>
<evidence type="ECO:0000256" key="1">
    <source>
        <dbReference type="ARBA" id="ARBA00023125"/>
    </source>
</evidence>
<gene>
    <name evidence="4" type="ORF">GA0070617_2959</name>
</gene>
<evidence type="ECO:0000259" key="3">
    <source>
        <dbReference type="PROSITE" id="PS51737"/>
    </source>
</evidence>
<dbReference type="EMBL" id="FMIA01000002">
    <property type="protein sequence ID" value="SCL55439.1"/>
    <property type="molecule type" value="Genomic_DNA"/>
</dbReference>
<dbReference type="PANTHER" id="PTHR30461:SF2">
    <property type="entry name" value="SERINE RECOMBINASE PINE-RELATED"/>
    <property type="match status" value="1"/>
</dbReference>
<organism evidence="4 5">
    <name type="scientific">Micromonospora yangpuensis</name>
    <dbReference type="NCBI Taxonomy" id="683228"/>
    <lineage>
        <taxon>Bacteria</taxon>
        <taxon>Bacillati</taxon>
        <taxon>Actinomycetota</taxon>
        <taxon>Actinomycetes</taxon>
        <taxon>Micromonosporales</taxon>
        <taxon>Micromonosporaceae</taxon>
        <taxon>Micromonospora</taxon>
    </lineage>
</organism>
<proteinExistence type="predicted"/>
<evidence type="ECO:0000313" key="4">
    <source>
        <dbReference type="EMBL" id="SCL55439.1"/>
    </source>
</evidence>
<dbReference type="PANTHER" id="PTHR30461">
    <property type="entry name" value="DNA-INVERTASE FROM LAMBDOID PROPHAGE"/>
    <property type="match status" value="1"/>
</dbReference>
<keyword evidence="2" id="KW-0233">DNA recombination</keyword>
<dbReference type="CDD" id="cd00338">
    <property type="entry name" value="Ser_Recombinase"/>
    <property type="match status" value="1"/>
</dbReference>
<protein>
    <submittedName>
        <fullName evidence="4">Recombinase</fullName>
    </submittedName>
</protein>
<dbReference type="Pfam" id="PF07508">
    <property type="entry name" value="Recombinase"/>
    <property type="match status" value="1"/>
</dbReference>
<dbReference type="SUPFAM" id="SSF53041">
    <property type="entry name" value="Resolvase-like"/>
    <property type="match status" value="1"/>
</dbReference>
<dbReference type="SMART" id="SM00857">
    <property type="entry name" value="Resolvase"/>
    <property type="match status" value="1"/>
</dbReference>
<dbReference type="AlphaFoldDB" id="A0A1C6UNG5"/>
<dbReference type="PROSITE" id="PS51737">
    <property type="entry name" value="RECOMBINASE_DNA_BIND"/>
    <property type="match status" value="1"/>
</dbReference>
<dbReference type="InterPro" id="IPR038109">
    <property type="entry name" value="DNA_bind_recomb_sf"/>
</dbReference>
<dbReference type="InterPro" id="IPR011109">
    <property type="entry name" value="DNA_bind_recombinase_dom"/>
</dbReference>
<evidence type="ECO:0000256" key="2">
    <source>
        <dbReference type="ARBA" id="ARBA00023172"/>
    </source>
</evidence>